<evidence type="ECO:0000256" key="1">
    <source>
        <dbReference type="ARBA" id="ARBA00006709"/>
    </source>
</evidence>
<dbReference type="HAMAP" id="MF_00314">
    <property type="entry name" value="ATP_synth_C_arch"/>
    <property type="match status" value="1"/>
</dbReference>
<dbReference type="Gene3D" id="1.20.1690.10">
    <property type="entry name" value="V-type ATP synthase subunit C domain"/>
    <property type="match status" value="2"/>
</dbReference>
<evidence type="ECO:0000313" key="7">
    <source>
        <dbReference type="EMBL" id="HIH10519.1"/>
    </source>
</evidence>
<comment type="caution">
    <text evidence="7">The sequence shown here is derived from an EMBL/GenBank/DDBJ whole genome shotgun (WGS) entry which is preliminary data.</text>
</comment>
<organism evidence="7 8">
    <name type="scientific">Candidatus Iainarchaeum sp</name>
    <dbReference type="NCBI Taxonomy" id="3101447"/>
    <lineage>
        <taxon>Archaea</taxon>
        <taxon>Candidatus Iainarchaeota</taxon>
        <taxon>Candidatus Iainarchaeia</taxon>
        <taxon>Candidatus Iainarchaeales</taxon>
        <taxon>Candidatus Iainarchaeaceae</taxon>
        <taxon>Candidatus Iainarchaeum</taxon>
    </lineage>
</organism>
<dbReference type="Proteomes" id="UP000565078">
    <property type="component" value="Unassembled WGS sequence"/>
</dbReference>
<dbReference type="PANTHER" id="PTHR38682:SF1">
    <property type="entry name" value="V-TYPE ATP SYNTHASE SUBUNIT C"/>
    <property type="match status" value="1"/>
</dbReference>
<keyword evidence="6" id="KW-0472">Membrane</keyword>
<dbReference type="GO" id="GO:0042777">
    <property type="term" value="P:proton motive force-driven plasma membrane ATP synthesis"/>
    <property type="evidence" value="ECO:0007669"/>
    <property type="project" value="UniProtKB-UniRule"/>
</dbReference>
<evidence type="ECO:0000256" key="3">
    <source>
        <dbReference type="ARBA" id="ARBA00022781"/>
    </source>
</evidence>
<dbReference type="AlphaFoldDB" id="A0A7J4J220"/>
<evidence type="ECO:0000256" key="4">
    <source>
        <dbReference type="ARBA" id="ARBA00023065"/>
    </source>
</evidence>
<sequence length="355" mass="39438">MGLLSQNMTARALKFGYANARVKAMGQGLLSGREINAMIDAKDNEEVLAVLEKTQYRPDLVSSALGERTIADRIELAATRNFARALAKIRAVTPKEYRERVAAIFGKYDIENIKTILISRHTNEPKEKIAPYIMESGAVSRGMLNRLMDAKGVKEVVVELGGTGYGRALERNMKPYEKEKDITVLLAALDDYYYKKLPQLVSGLGGDERIMLSTLRAQADIKNISNILRAKKAGMKEEKIAQILISGGNVTRDRLILAAGAKSVEDAMKQFERSHRLGRAIEAYKKNASLIPAEIELEHNVAKRGLKALHNSVLSLGAIIGFLFLKEEETANIRKIVRAKEFNLGQEKIREMVIA</sequence>
<dbReference type="GO" id="GO:0046961">
    <property type="term" value="F:proton-transporting ATPase activity, rotational mechanism"/>
    <property type="evidence" value="ECO:0007669"/>
    <property type="project" value="InterPro"/>
</dbReference>
<keyword evidence="6" id="KW-1003">Cell membrane</keyword>
<comment type="similarity">
    <text evidence="1 6">Belongs to the V-ATPase V0D/AC39 subunit family.</text>
</comment>
<dbReference type="GO" id="GO:0046933">
    <property type="term" value="F:proton-transporting ATP synthase activity, rotational mechanism"/>
    <property type="evidence" value="ECO:0007669"/>
    <property type="project" value="UniProtKB-UniRule"/>
</dbReference>
<dbReference type="PANTHER" id="PTHR38682">
    <property type="entry name" value="V-TYPE ATP SYNTHASE SUBUNIT C"/>
    <property type="match status" value="1"/>
</dbReference>
<dbReference type="InterPro" id="IPR050873">
    <property type="entry name" value="V-ATPase_V0D/AC39_subunit"/>
</dbReference>
<dbReference type="SUPFAM" id="SSF103486">
    <property type="entry name" value="V-type ATP synthase subunit C"/>
    <property type="match status" value="1"/>
</dbReference>
<comment type="subunit">
    <text evidence="6">Has multiple subunits with at least A(3), B(3), C, D, E, F, H, I and proteolipid K(x).</text>
</comment>
<dbReference type="InterPro" id="IPR044911">
    <property type="entry name" value="V-type_ATPase_csu/dsu_dom_3"/>
</dbReference>
<comment type="function">
    <text evidence="6">Component of the A-type ATP synthase that produces ATP from ADP in the presence of a proton gradient across the membrane.</text>
</comment>
<dbReference type="InterPro" id="IPR035067">
    <property type="entry name" value="V-type_ATPase_csu/dsu"/>
</dbReference>
<comment type="subcellular location">
    <subcellularLocation>
        <location evidence="6">Cell membrane</location>
        <topology evidence="6">Peripheral membrane protein</topology>
    </subcellularLocation>
</comment>
<dbReference type="GO" id="GO:0005524">
    <property type="term" value="F:ATP binding"/>
    <property type="evidence" value="ECO:0007669"/>
    <property type="project" value="UniProtKB-UniRule"/>
</dbReference>
<dbReference type="InterPro" id="IPR036079">
    <property type="entry name" value="ATPase_csu/dsu_sf"/>
</dbReference>
<dbReference type="Gene3D" id="1.10.132.50">
    <property type="entry name" value="ATP synthase (C/AC39) subunit, domain 3"/>
    <property type="match status" value="1"/>
</dbReference>
<evidence type="ECO:0000256" key="5">
    <source>
        <dbReference type="ARBA" id="ARBA00023310"/>
    </source>
</evidence>
<dbReference type="GO" id="GO:0005886">
    <property type="term" value="C:plasma membrane"/>
    <property type="evidence" value="ECO:0007669"/>
    <property type="project" value="UniProtKB-SubCell"/>
</dbReference>
<evidence type="ECO:0000313" key="8">
    <source>
        <dbReference type="Proteomes" id="UP000565078"/>
    </source>
</evidence>
<dbReference type="InterPro" id="IPR014272">
    <property type="entry name" value="ATPase_V0-cplx_csu"/>
</dbReference>
<dbReference type="Pfam" id="PF01992">
    <property type="entry name" value="vATP-synt_AC39"/>
    <property type="match status" value="1"/>
</dbReference>
<keyword evidence="2 6" id="KW-0813">Transport</keyword>
<dbReference type="InterPro" id="IPR002843">
    <property type="entry name" value="ATPase_V0-cplx_csu/dsu"/>
</dbReference>
<dbReference type="EMBL" id="DUGC01000120">
    <property type="protein sequence ID" value="HIH10519.1"/>
    <property type="molecule type" value="Genomic_DNA"/>
</dbReference>
<evidence type="ECO:0000256" key="2">
    <source>
        <dbReference type="ARBA" id="ARBA00022448"/>
    </source>
</evidence>
<proteinExistence type="inferred from homology"/>
<protein>
    <recommendedName>
        <fullName evidence="6">A-type ATP synthase subunit C</fullName>
    </recommendedName>
</protein>
<evidence type="ECO:0000256" key="6">
    <source>
        <dbReference type="HAMAP-Rule" id="MF_00314"/>
    </source>
</evidence>
<gene>
    <name evidence="6" type="primary">atpC</name>
    <name evidence="7" type="ORF">HA254_07695</name>
</gene>
<keyword evidence="3 6" id="KW-0375">Hydrogen ion transport</keyword>
<name>A0A7J4J220_9ARCH</name>
<keyword evidence="5 6" id="KW-0066">ATP synthesis</keyword>
<reference evidence="8" key="1">
    <citation type="journal article" date="2020" name="bioRxiv">
        <title>A rank-normalized archaeal taxonomy based on genome phylogeny resolves widespread incomplete and uneven classifications.</title>
        <authorList>
            <person name="Rinke C."/>
            <person name="Chuvochina M."/>
            <person name="Mussig A.J."/>
            <person name="Chaumeil P.-A."/>
            <person name="Waite D.W."/>
            <person name="Whitman W.B."/>
            <person name="Parks D.H."/>
            <person name="Hugenholtz P."/>
        </authorList>
    </citation>
    <scope>NUCLEOTIDE SEQUENCE [LARGE SCALE GENOMIC DNA]</scope>
</reference>
<accession>A0A7J4J220</accession>
<dbReference type="GO" id="GO:0033179">
    <property type="term" value="C:proton-transporting V-type ATPase, V0 domain"/>
    <property type="evidence" value="ECO:0007669"/>
    <property type="project" value="InterPro"/>
</dbReference>
<keyword evidence="4 6" id="KW-0406">Ion transport</keyword>